<dbReference type="Pfam" id="PF07655">
    <property type="entry name" value="Secretin_N_2"/>
    <property type="match status" value="1"/>
</dbReference>
<dbReference type="PATRIC" id="fig|1244083.3.peg.1038"/>
<evidence type="ECO:0000256" key="3">
    <source>
        <dbReference type="ARBA" id="ARBA00023136"/>
    </source>
</evidence>
<dbReference type="Proteomes" id="UP000011939">
    <property type="component" value="Unassembled WGS sequence"/>
</dbReference>
<dbReference type="STRING" id="1244083.CSUNSWCD_1797"/>
<keyword evidence="2" id="KW-0732">Signal</keyword>
<reference evidence="6 7" key="1">
    <citation type="journal article" date="2013" name="Genome Announc.">
        <title>Genome Sequence of Campylobacter showae UNSWCD, Isolated from a Patient with Crohn's Disease.</title>
        <authorList>
            <person name="Tay A.P."/>
            <person name="Kaakoush N.O."/>
            <person name="Deshpande N.P."/>
            <person name="Chen Z."/>
            <person name="Mitchell H."/>
            <person name="Wilkins M.R."/>
        </authorList>
    </citation>
    <scope>NUCLEOTIDE SEQUENCE [LARGE SCALE GENOMIC DNA]</scope>
    <source>
        <strain evidence="6 7">CSUNSWCD</strain>
    </source>
</reference>
<dbReference type="eggNOG" id="COG1450">
    <property type="taxonomic scope" value="Bacteria"/>
</dbReference>
<dbReference type="PANTHER" id="PTHR30332:SF24">
    <property type="entry name" value="SECRETIN GSPD-RELATED"/>
    <property type="match status" value="1"/>
</dbReference>
<sequence length="533" mass="58766">MSLLKLNKFFTISITTALSLTTADASSCEKRVFNLKINEQVSVQEILTQLSDMCHFSVVTKDQFAKDAISEPLFGINIKDKTLNEIFSLLLSEKDMSYTFYQDILKISSLQTKTFKIDYITSVREGTAITKASVDSAPIEVGDEKQDDGEKDITKGGGKLDNVIRTVEKFDFWEKLDTEIKAILNNTTESIVAPDPIINANAGLVTVTGTAAQLRRVSDYIKDIQERLKKQVVIDVSIISVELANSYTKGVDWSKFNIGFKTGLYNRTVVTGVTETVGQDAAGNPTTTLSRTYGMIPANDLFWSNRGNGLGGGFSQSMNLIAGFNFNLDGVLNFLETNGRTKVVSSPKITTLNNQQALISVGDNVNYRVQEESQNNNALNGKTTITYKQYSVFIGILLNILPEVSDDNKIMLRINPSLSSFKYNEDDVRQSTTIREIAPDTIQKKLSTVVQVNSGDTIVLGGLIAQSKGKENTKVPFLGDIPVLGHAFKSTKDNLRTTELVFIITPRIVDTSNTAPINQSLKDLGFSRSIYEQ</sequence>
<dbReference type="GO" id="GO:0015627">
    <property type="term" value="C:type II protein secretion system complex"/>
    <property type="evidence" value="ECO:0007669"/>
    <property type="project" value="TreeGrafter"/>
</dbReference>
<feature type="domain" description="Secretin N-terminal" evidence="5">
    <location>
        <begin position="112"/>
        <end position="192"/>
    </location>
</feature>
<evidence type="ECO:0000313" key="7">
    <source>
        <dbReference type="Proteomes" id="UP000011939"/>
    </source>
</evidence>
<evidence type="ECO:0000256" key="1">
    <source>
        <dbReference type="ARBA" id="ARBA00004370"/>
    </source>
</evidence>
<dbReference type="PANTHER" id="PTHR30332">
    <property type="entry name" value="PROBABLE GENERAL SECRETION PATHWAY PROTEIN D"/>
    <property type="match status" value="1"/>
</dbReference>
<keyword evidence="3" id="KW-0472">Membrane</keyword>
<organism evidence="6 7">
    <name type="scientific">Campylobacter showae CSUNSWCD</name>
    <dbReference type="NCBI Taxonomy" id="1244083"/>
    <lineage>
        <taxon>Bacteria</taxon>
        <taxon>Pseudomonadati</taxon>
        <taxon>Campylobacterota</taxon>
        <taxon>Epsilonproteobacteria</taxon>
        <taxon>Campylobacterales</taxon>
        <taxon>Campylobacteraceae</taxon>
        <taxon>Campylobacter</taxon>
    </lineage>
</organism>
<dbReference type="Pfam" id="PF00263">
    <property type="entry name" value="Secretin"/>
    <property type="match status" value="1"/>
</dbReference>
<dbReference type="InterPro" id="IPR004846">
    <property type="entry name" value="T2SS/T3SS_dom"/>
</dbReference>
<accession>M5IQY4</accession>
<dbReference type="InterPro" id="IPR011514">
    <property type="entry name" value="Secretin_N_2"/>
</dbReference>
<dbReference type="GO" id="GO:0019867">
    <property type="term" value="C:outer membrane"/>
    <property type="evidence" value="ECO:0007669"/>
    <property type="project" value="InterPro"/>
</dbReference>
<evidence type="ECO:0000256" key="2">
    <source>
        <dbReference type="ARBA" id="ARBA00022729"/>
    </source>
</evidence>
<comment type="caution">
    <text evidence="6">The sequence shown here is derived from an EMBL/GenBank/DDBJ whole genome shotgun (WGS) entry which is preliminary data.</text>
</comment>
<evidence type="ECO:0000259" key="5">
    <source>
        <dbReference type="Pfam" id="PF07655"/>
    </source>
</evidence>
<dbReference type="InterPro" id="IPR013358">
    <property type="entry name" value="Pilus_biogenesis_MshL"/>
</dbReference>
<dbReference type="OrthoDB" id="9775455at2"/>
<dbReference type="RefSeq" id="WP_009494482.1">
    <property type="nucleotide sequence ID" value="NZ_AMZQ01000005.1"/>
</dbReference>
<dbReference type="NCBIfam" id="TIGR02519">
    <property type="entry name" value="pilus_MshL"/>
    <property type="match status" value="1"/>
</dbReference>
<evidence type="ECO:0000259" key="4">
    <source>
        <dbReference type="Pfam" id="PF00263"/>
    </source>
</evidence>
<dbReference type="GO" id="GO:0009306">
    <property type="term" value="P:protein secretion"/>
    <property type="evidence" value="ECO:0007669"/>
    <property type="project" value="InterPro"/>
</dbReference>
<dbReference type="PRINTS" id="PR00811">
    <property type="entry name" value="BCTERIALGSPD"/>
</dbReference>
<dbReference type="EMBL" id="AMZQ01000005">
    <property type="protein sequence ID" value="EKU11759.1"/>
    <property type="molecule type" value="Genomic_DNA"/>
</dbReference>
<dbReference type="InterPro" id="IPR001775">
    <property type="entry name" value="GspD/PilQ"/>
</dbReference>
<dbReference type="AlphaFoldDB" id="M5IQY4"/>
<comment type="subcellular location">
    <subcellularLocation>
        <location evidence="1">Membrane</location>
    </subcellularLocation>
</comment>
<protein>
    <submittedName>
        <fullName evidence="6">MSHA biogenesis protein MshL</fullName>
    </submittedName>
</protein>
<evidence type="ECO:0000313" key="6">
    <source>
        <dbReference type="EMBL" id="EKU11759.1"/>
    </source>
</evidence>
<feature type="domain" description="Type II/III secretion system secretin-like" evidence="4">
    <location>
        <begin position="334"/>
        <end position="510"/>
    </location>
</feature>
<gene>
    <name evidence="6" type="ORF">CSUNSWCD_1797</name>
</gene>
<dbReference type="InterPro" id="IPR050810">
    <property type="entry name" value="Bact_Secretion_Sys_Channel"/>
</dbReference>
<dbReference type="GO" id="GO:0009297">
    <property type="term" value="P:pilus assembly"/>
    <property type="evidence" value="ECO:0007669"/>
    <property type="project" value="InterPro"/>
</dbReference>
<proteinExistence type="predicted"/>
<name>M5IQY4_9BACT</name>